<keyword evidence="3" id="KW-0442">Lipid degradation</keyword>
<comment type="caution">
    <text evidence="4">The sequence shown here is derived from an EMBL/GenBank/DDBJ whole genome shotgun (WGS) entry which is preliminary data.</text>
</comment>
<dbReference type="PANTHER" id="PTHR45648:SF141">
    <property type="entry name" value="GDSL ESTERASE_LIPASE 6"/>
    <property type="match status" value="1"/>
</dbReference>
<dbReference type="GO" id="GO:0016788">
    <property type="term" value="F:hydrolase activity, acting on ester bonds"/>
    <property type="evidence" value="ECO:0007669"/>
    <property type="project" value="InterPro"/>
</dbReference>
<dbReference type="InterPro" id="IPR001087">
    <property type="entry name" value="GDSL"/>
</dbReference>
<keyword evidence="5" id="KW-1185">Reference proteome</keyword>
<keyword evidence="3" id="KW-0443">Lipid metabolism</keyword>
<organism evidence="4 5">
    <name type="scientific">Papaver nudicaule</name>
    <name type="common">Iceland poppy</name>
    <dbReference type="NCBI Taxonomy" id="74823"/>
    <lineage>
        <taxon>Eukaryota</taxon>
        <taxon>Viridiplantae</taxon>
        <taxon>Streptophyta</taxon>
        <taxon>Embryophyta</taxon>
        <taxon>Tracheophyta</taxon>
        <taxon>Spermatophyta</taxon>
        <taxon>Magnoliopsida</taxon>
        <taxon>Ranunculales</taxon>
        <taxon>Papaveraceae</taxon>
        <taxon>Papaveroideae</taxon>
        <taxon>Papaver</taxon>
    </lineage>
</organism>
<dbReference type="InterPro" id="IPR035669">
    <property type="entry name" value="SGNH_plant_lipase-like"/>
</dbReference>
<reference evidence="4" key="1">
    <citation type="submission" date="2022-03" db="EMBL/GenBank/DDBJ databases">
        <title>A functionally conserved STORR gene fusion in Papaver species that diverged 16.8 million years ago.</title>
        <authorList>
            <person name="Catania T."/>
        </authorList>
    </citation>
    <scope>NUCLEOTIDE SEQUENCE</scope>
    <source>
        <strain evidence="4">S-191538</strain>
    </source>
</reference>
<dbReference type="EMBL" id="JAJJMA010091504">
    <property type="protein sequence ID" value="MCL7029556.1"/>
    <property type="molecule type" value="Genomic_DNA"/>
</dbReference>
<sequence>MDVKKNELLLLMLMLSVLTMNIFDIRVITMVASYNVPAIFTFGDSIFDAGNNRFKKDCTIQANFTPYGQNYFHHPTGRFTNGRTVPDFFCQFLGIDLQKPFLQAAMEVNSNKSQGYPSNGINFASAGSGVMNATNADEGVMPLHQQIEQFKLLMSQNKIDKKLVQQSLFLFESGSNDIFNYFIPFETPTLDPDAFVGVMLAEVGYLIDQIYQLGARRIGIFSLGPVGCVPARALLPGAPVTKCFGKMNKMIKNYNKGLEAIVMGVPLKYPGAVAVYGAVYDVVQRFRAIPQRYGFSNTSSACCGVGVLKGMAQCGKDEFSVCENPDEYLFWDFFHPSEHTYKLLSKALWSGKPSRVRPFNIKTLANMTVVIPP</sequence>
<evidence type="ECO:0000313" key="5">
    <source>
        <dbReference type="Proteomes" id="UP001177140"/>
    </source>
</evidence>
<dbReference type="SUPFAM" id="SSF52266">
    <property type="entry name" value="SGNH hydrolase"/>
    <property type="match status" value="1"/>
</dbReference>
<evidence type="ECO:0008006" key="6">
    <source>
        <dbReference type="Google" id="ProtNLM"/>
    </source>
</evidence>
<evidence type="ECO:0000313" key="4">
    <source>
        <dbReference type="EMBL" id="MCL7029556.1"/>
    </source>
</evidence>
<accession>A0AA41V3L7</accession>
<dbReference type="Pfam" id="PF00657">
    <property type="entry name" value="Lipase_GDSL"/>
    <property type="match status" value="1"/>
</dbReference>
<dbReference type="InterPro" id="IPR051058">
    <property type="entry name" value="GDSL_Est/Lipase"/>
</dbReference>
<evidence type="ECO:0000256" key="3">
    <source>
        <dbReference type="ARBA" id="ARBA00022963"/>
    </source>
</evidence>
<dbReference type="InterPro" id="IPR036514">
    <property type="entry name" value="SGNH_hydro_sf"/>
</dbReference>
<dbReference type="Proteomes" id="UP001177140">
    <property type="component" value="Unassembled WGS sequence"/>
</dbReference>
<comment type="similarity">
    <text evidence="1">Belongs to the 'GDSL' lipolytic enzyme family.</text>
</comment>
<proteinExistence type="inferred from homology"/>
<dbReference type="AlphaFoldDB" id="A0AA41V3L7"/>
<keyword evidence="2" id="KW-0378">Hydrolase</keyword>
<evidence type="ECO:0000256" key="1">
    <source>
        <dbReference type="ARBA" id="ARBA00008668"/>
    </source>
</evidence>
<dbReference type="PANTHER" id="PTHR45648">
    <property type="entry name" value="GDSL LIPASE/ACYLHYDROLASE FAMILY PROTEIN (AFU_ORTHOLOGUE AFUA_4G14700)"/>
    <property type="match status" value="1"/>
</dbReference>
<protein>
    <recommendedName>
        <fullName evidence="6">GDSL esterase/lipase 6</fullName>
    </recommendedName>
</protein>
<dbReference type="GO" id="GO:0016042">
    <property type="term" value="P:lipid catabolic process"/>
    <property type="evidence" value="ECO:0007669"/>
    <property type="project" value="UniProtKB-KW"/>
</dbReference>
<name>A0AA41V3L7_PAPNU</name>
<dbReference type="CDD" id="cd01837">
    <property type="entry name" value="SGNH_plant_lipase_like"/>
    <property type="match status" value="1"/>
</dbReference>
<dbReference type="Gene3D" id="3.40.50.1110">
    <property type="entry name" value="SGNH hydrolase"/>
    <property type="match status" value="1"/>
</dbReference>
<gene>
    <name evidence="4" type="ORF">MKW94_030638</name>
</gene>
<evidence type="ECO:0000256" key="2">
    <source>
        <dbReference type="ARBA" id="ARBA00022801"/>
    </source>
</evidence>